<dbReference type="SUPFAM" id="SSF103473">
    <property type="entry name" value="MFS general substrate transporter"/>
    <property type="match status" value="2"/>
</dbReference>
<feature type="transmembrane region" description="Helical" evidence="7">
    <location>
        <begin position="536"/>
        <end position="556"/>
    </location>
</feature>
<dbReference type="GO" id="GO:0016020">
    <property type="term" value="C:membrane"/>
    <property type="evidence" value="ECO:0007669"/>
    <property type="project" value="UniProtKB-SubCell"/>
</dbReference>
<feature type="transmembrane region" description="Helical" evidence="7">
    <location>
        <begin position="333"/>
        <end position="352"/>
    </location>
</feature>
<reference evidence="9 10" key="1">
    <citation type="journal article" date="2019" name="PLoS Biol.">
        <title>Sex chromosomes control vertical transmission of feminizing Wolbachia symbionts in an isopod.</title>
        <authorList>
            <person name="Becking T."/>
            <person name="Chebbi M.A."/>
            <person name="Giraud I."/>
            <person name="Moumen B."/>
            <person name="Laverre T."/>
            <person name="Caubet Y."/>
            <person name="Peccoud J."/>
            <person name="Gilbert C."/>
            <person name="Cordaux R."/>
        </authorList>
    </citation>
    <scope>NUCLEOTIDE SEQUENCE [LARGE SCALE GENOMIC DNA]</scope>
    <source>
        <strain evidence="9">ANa2</strain>
        <tissue evidence="9">Whole body excluding digestive tract and cuticle</tissue>
    </source>
</reference>
<dbReference type="Pfam" id="PF12832">
    <property type="entry name" value="MFS_1_like"/>
    <property type="match status" value="1"/>
</dbReference>
<evidence type="ECO:0000256" key="3">
    <source>
        <dbReference type="ARBA" id="ARBA00022692"/>
    </source>
</evidence>
<feature type="compositionally biased region" description="Basic and acidic residues" evidence="6">
    <location>
        <begin position="1"/>
        <end position="16"/>
    </location>
</feature>
<feature type="transmembrane region" description="Helical" evidence="7">
    <location>
        <begin position="304"/>
        <end position="321"/>
    </location>
</feature>
<feature type="transmembrane region" description="Helical" evidence="7">
    <location>
        <begin position="410"/>
        <end position="430"/>
    </location>
</feature>
<dbReference type="InterPro" id="IPR051717">
    <property type="entry name" value="MFS_MFSD6"/>
</dbReference>
<keyword evidence="4 7" id="KW-1133">Transmembrane helix</keyword>
<organism evidence="9 10">
    <name type="scientific">Armadillidium nasatum</name>
    <dbReference type="NCBI Taxonomy" id="96803"/>
    <lineage>
        <taxon>Eukaryota</taxon>
        <taxon>Metazoa</taxon>
        <taxon>Ecdysozoa</taxon>
        <taxon>Arthropoda</taxon>
        <taxon>Crustacea</taxon>
        <taxon>Multicrustacea</taxon>
        <taxon>Malacostraca</taxon>
        <taxon>Eumalacostraca</taxon>
        <taxon>Peracarida</taxon>
        <taxon>Isopoda</taxon>
        <taxon>Oniscidea</taxon>
        <taxon>Crinocheta</taxon>
        <taxon>Armadillidiidae</taxon>
        <taxon>Armadillidium</taxon>
    </lineage>
</organism>
<dbReference type="Gene3D" id="1.20.1250.20">
    <property type="entry name" value="MFS general substrate transporter like domains"/>
    <property type="match status" value="2"/>
</dbReference>
<feature type="transmembrane region" description="Helical" evidence="7">
    <location>
        <begin position="512"/>
        <end position="530"/>
    </location>
</feature>
<evidence type="ECO:0000259" key="8">
    <source>
        <dbReference type="Pfam" id="PF12832"/>
    </source>
</evidence>
<comment type="caution">
    <text evidence="9">The sequence shown here is derived from an EMBL/GenBank/DDBJ whole genome shotgun (WGS) entry which is preliminary data.</text>
</comment>
<keyword evidence="10" id="KW-1185">Reference proteome</keyword>
<feature type="transmembrane region" description="Helical" evidence="7">
    <location>
        <begin position="107"/>
        <end position="125"/>
    </location>
</feature>
<keyword evidence="3 7" id="KW-0812">Transmembrane</keyword>
<evidence type="ECO:0000256" key="7">
    <source>
        <dbReference type="SAM" id="Phobius"/>
    </source>
</evidence>
<dbReference type="PANTHER" id="PTHR16172">
    <property type="entry name" value="MAJOR FACILITATOR SUPERFAMILY DOMAIN-CONTAINING PROTEIN 6-LIKE"/>
    <property type="match status" value="1"/>
</dbReference>
<dbReference type="OrthoDB" id="10056177at2759"/>
<sequence>MGKKVSQETEYEKAKQDEEEEAPKETLTSKLKKKLTINKDLLPIKAILFCHMGGAICFLPYLTLHMEVLGIDMDKIALIYAFLPIAAIGGPIISGMIADKFGSYTKVLSANVFLSAFFHTLLLTIPPSVKDTMEFNCDASNFSLGWRECSEDFMQYNLSNFNGLQNCRKICSEESTPEYNLFFLNSLSNVSLATENSIDEKILFNGLISTSNSGGNCFFYLSGISYNDSSYDSISCPNDCPLRCDVIATSFDGSSPGTKSLTFYLYFLYRILATLFISSAFSMIDAVVLEKVKSNDGDYGRQRVVFHLSQAILPFISGLTVDLLNTGNDSVDYSSSIYMGDVLLGITIIIALTMKFEVEPTKDDILKNVGKLLARVEIDIFLLVIFFLGMNWGFLETYLFLYLDELKAPTYLLGLTLSVGCASGIPAMMYSDLIVEKIGRGNIFLISFIAYVIRFVGYSYINSPWLCFPFEILEIFTYQLMWVAAATYCPILAPKGLLATMTGIAGSVHYSLGRGMGSFIGGCMINWIGLRLTFRSLGYATLVAAVLQFLADRFILRKKVRQREKIRELATFTTREVATKAQVEDDLALPEVANMIESSSRKSSIAV</sequence>
<feature type="transmembrane region" description="Helical" evidence="7">
    <location>
        <begin position="442"/>
        <end position="461"/>
    </location>
</feature>
<dbReference type="InterPro" id="IPR024989">
    <property type="entry name" value="MFS_assoc_dom"/>
</dbReference>
<comment type="subcellular location">
    <subcellularLocation>
        <location evidence="1">Membrane</location>
        <topology evidence="1">Multi-pass membrane protein</topology>
    </subcellularLocation>
</comment>
<evidence type="ECO:0000256" key="4">
    <source>
        <dbReference type="ARBA" id="ARBA00022989"/>
    </source>
</evidence>
<evidence type="ECO:0000256" key="1">
    <source>
        <dbReference type="ARBA" id="ARBA00004141"/>
    </source>
</evidence>
<keyword evidence="5 7" id="KW-0472">Membrane</keyword>
<accession>A0A5N5SS91</accession>
<evidence type="ECO:0000256" key="2">
    <source>
        <dbReference type="ARBA" id="ARBA00005241"/>
    </source>
</evidence>
<dbReference type="EMBL" id="SEYY01020959">
    <property type="protein sequence ID" value="KAB7496862.1"/>
    <property type="molecule type" value="Genomic_DNA"/>
</dbReference>
<evidence type="ECO:0000256" key="5">
    <source>
        <dbReference type="ARBA" id="ARBA00023136"/>
    </source>
</evidence>
<feature type="transmembrane region" description="Helical" evidence="7">
    <location>
        <begin position="42"/>
        <end position="64"/>
    </location>
</feature>
<gene>
    <name evidence="9" type="primary">MFSD6_3</name>
    <name evidence="9" type="ORF">Anas_06527</name>
</gene>
<comment type="similarity">
    <text evidence="2">Belongs to the major facilitator superfamily. MFSD6 family.</text>
</comment>
<evidence type="ECO:0000313" key="9">
    <source>
        <dbReference type="EMBL" id="KAB7496862.1"/>
    </source>
</evidence>
<dbReference type="AlphaFoldDB" id="A0A5N5SS91"/>
<evidence type="ECO:0000256" key="6">
    <source>
        <dbReference type="SAM" id="MobiDB-lite"/>
    </source>
</evidence>
<dbReference type="InterPro" id="IPR036259">
    <property type="entry name" value="MFS_trans_sf"/>
</dbReference>
<name>A0A5N5SS91_9CRUS</name>
<proteinExistence type="inferred from homology"/>
<evidence type="ECO:0000313" key="10">
    <source>
        <dbReference type="Proteomes" id="UP000326759"/>
    </source>
</evidence>
<dbReference type="PANTHER" id="PTHR16172:SF41">
    <property type="entry name" value="MAJOR FACILITATOR SUPERFAMILY DOMAIN-CONTAINING PROTEIN 6-LIKE"/>
    <property type="match status" value="1"/>
</dbReference>
<feature type="region of interest" description="Disordered" evidence="6">
    <location>
        <begin position="1"/>
        <end position="25"/>
    </location>
</feature>
<dbReference type="Proteomes" id="UP000326759">
    <property type="component" value="Unassembled WGS sequence"/>
</dbReference>
<feature type="transmembrane region" description="Helical" evidence="7">
    <location>
        <begin position="263"/>
        <end position="284"/>
    </location>
</feature>
<protein>
    <submittedName>
        <fullName evidence="9">Major facilitator superfamily domain-containing protein 6</fullName>
    </submittedName>
</protein>
<feature type="domain" description="Major facilitator superfamily associated" evidence="8">
    <location>
        <begin position="44"/>
        <end position="535"/>
    </location>
</feature>
<feature type="transmembrane region" description="Helical" evidence="7">
    <location>
        <begin position="481"/>
        <end position="500"/>
    </location>
</feature>
<feature type="transmembrane region" description="Helical" evidence="7">
    <location>
        <begin position="76"/>
        <end position="95"/>
    </location>
</feature>